<dbReference type="EMBL" id="JYDR01000056">
    <property type="protein sequence ID" value="KRY71544.1"/>
    <property type="molecule type" value="Genomic_DNA"/>
</dbReference>
<dbReference type="Proteomes" id="UP000054632">
    <property type="component" value="Unassembled WGS sequence"/>
</dbReference>
<sequence length="161" mass="17616">MTKRHAERRLVKHRLVGSRGSVAGIQPLFSPAVSFDLGGRGGFIAAVRRMPQLDLQLATPPYSNGCYSRILHGTYPSSVCRTTVFPFCPVHQRSVVKTSRIPSGASVLFCSCGCANLPDSCWSAQTGHKRSKAVFCGRKPLPLELLEQSLPVDPTPQHLRF</sequence>
<reference evidence="1 2" key="1">
    <citation type="submission" date="2015-01" db="EMBL/GenBank/DDBJ databases">
        <title>Evolution of Trichinella species and genotypes.</title>
        <authorList>
            <person name="Korhonen P.K."/>
            <person name="Edoardo P."/>
            <person name="Giuseppe L.R."/>
            <person name="Gasser R.B."/>
        </authorList>
    </citation>
    <scope>NUCLEOTIDE SEQUENCE [LARGE SCALE GENOMIC DNA]</scope>
    <source>
        <strain evidence="1">ISS13</strain>
    </source>
</reference>
<protein>
    <submittedName>
        <fullName evidence="1">Uncharacterized protein</fullName>
    </submittedName>
</protein>
<name>A0A0V1ED54_TRIPS</name>
<organism evidence="1 2">
    <name type="scientific">Trichinella pseudospiralis</name>
    <name type="common">Parasitic roundworm</name>
    <dbReference type="NCBI Taxonomy" id="6337"/>
    <lineage>
        <taxon>Eukaryota</taxon>
        <taxon>Metazoa</taxon>
        <taxon>Ecdysozoa</taxon>
        <taxon>Nematoda</taxon>
        <taxon>Enoplea</taxon>
        <taxon>Dorylaimia</taxon>
        <taxon>Trichinellida</taxon>
        <taxon>Trichinellidae</taxon>
        <taxon>Trichinella</taxon>
    </lineage>
</organism>
<accession>A0A0V1ED54</accession>
<proteinExistence type="predicted"/>
<evidence type="ECO:0000313" key="2">
    <source>
        <dbReference type="Proteomes" id="UP000054632"/>
    </source>
</evidence>
<evidence type="ECO:0000313" key="1">
    <source>
        <dbReference type="EMBL" id="KRY71544.1"/>
    </source>
</evidence>
<gene>
    <name evidence="1" type="ORF">T4A_14059</name>
</gene>
<comment type="caution">
    <text evidence="1">The sequence shown here is derived from an EMBL/GenBank/DDBJ whole genome shotgun (WGS) entry which is preliminary data.</text>
</comment>
<dbReference type="AlphaFoldDB" id="A0A0V1ED54"/>